<name>A0A3B4TM00_SERDU</name>
<dbReference type="GeneID" id="111221373"/>
<dbReference type="GeneTree" id="ENSGT00950000183116"/>
<dbReference type="InterPro" id="IPR001073">
    <property type="entry name" value="C1q_dom"/>
</dbReference>
<evidence type="ECO:0000313" key="7">
    <source>
        <dbReference type="Ensembl" id="ENSSDUP00000006865.1"/>
    </source>
</evidence>
<dbReference type="AlphaFoldDB" id="A0A3B4TM00"/>
<feature type="chain" id="PRO_5017390019" evidence="5">
    <location>
        <begin position="20"/>
        <end position="226"/>
    </location>
</feature>
<evidence type="ECO:0000313" key="8">
    <source>
        <dbReference type="Proteomes" id="UP000261420"/>
    </source>
</evidence>
<proteinExistence type="predicted"/>
<dbReference type="RefSeq" id="XP_022600459.1">
    <property type="nucleotide sequence ID" value="XM_022744738.1"/>
</dbReference>
<evidence type="ECO:0000256" key="4">
    <source>
        <dbReference type="SAM" id="Coils"/>
    </source>
</evidence>
<dbReference type="PRINTS" id="PR00007">
    <property type="entry name" value="COMPLEMNTC1Q"/>
</dbReference>
<evidence type="ECO:0000256" key="2">
    <source>
        <dbReference type="ARBA" id="ARBA00022525"/>
    </source>
</evidence>
<feature type="domain" description="C1q" evidence="6">
    <location>
        <begin position="90"/>
        <end position="226"/>
    </location>
</feature>
<keyword evidence="8" id="KW-1185">Reference proteome</keyword>
<keyword evidence="3 5" id="KW-0732">Signal</keyword>
<dbReference type="PANTHER" id="PTHR22923">
    <property type="entry name" value="CEREBELLIN-RELATED"/>
    <property type="match status" value="1"/>
</dbReference>
<protein>
    <submittedName>
        <fullName evidence="7">Complement C1q-like protein 2</fullName>
    </submittedName>
</protein>
<dbReference type="InterPro" id="IPR050822">
    <property type="entry name" value="Cerebellin_Synaptic_Org"/>
</dbReference>
<dbReference type="SUPFAM" id="SSF49842">
    <property type="entry name" value="TNF-like"/>
    <property type="match status" value="1"/>
</dbReference>
<reference evidence="7" key="1">
    <citation type="submission" date="2025-08" db="UniProtKB">
        <authorList>
            <consortium name="Ensembl"/>
        </authorList>
    </citation>
    <scope>IDENTIFICATION</scope>
</reference>
<dbReference type="InterPro" id="IPR008983">
    <property type="entry name" value="Tumour_necrosis_fac-like_dom"/>
</dbReference>
<evidence type="ECO:0000256" key="3">
    <source>
        <dbReference type="ARBA" id="ARBA00022729"/>
    </source>
</evidence>
<evidence type="ECO:0000256" key="1">
    <source>
        <dbReference type="ARBA" id="ARBA00004613"/>
    </source>
</evidence>
<comment type="subcellular location">
    <subcellularLocation>
        <location evidence="1">Secreted</location>
    </subcellularLocation>
</comment>
<dbReference type="Proteomes" id="UP000261420">
    <property type="component" value="Unplaced"/>
</dbReference>
<dbReference type="KEGG" id="sdu:111221373"/>
<dbReference type="Pfam" id="PF00386">
    <property type="entry name" value="C1q"/>
    <property type="match status" value="1"/>
</dbReference>
<dbReference type="OMA" id="NRLMIND"/>
<accession>A0A3B4TM00</accession>
<dbReference type="Gene3D" id="2.60.120.40">
    <property type="match status" value="1"/>
</dbReference>
<sequence>MKITVCFLLLLLVVSVSTGQPKTKTLQQPFPQDVRTVLREMTASLAVLKVEVTSLQEVNQASAAKLKELEKQEAVVAQQEAEIKMLKKNLEAQQVAFSASLLADGAQTIGPFNKHTTLIFKHVLTNIGGAYDPNTGVFTAPVRGAYHFEWHIGVHASNTAAVLVKNTNHIFAVAEHQGSGYGSSSQCANLRLEAGDVVFVRLWHGAKVFDNMNRHTTFSGHLLFTM</sequence>
<evidence type="ECO:0000256" key="5">
    <source>
        <dbReference type="SAM" id="SignalP"/>
    </source>
</evidence>
<feature type="signal peptide" evidence="5">
    <location>
        <begin position="1"/>
        <end position="19"/>
    </location>
</feature>
<reference evidence="7" key="2">
    <citation type="submission" date="2025-09" db="UniProtKB">
        <authorList>
            <consortium name="Ensembl"/>
        </authorList>
    </citation>
    <scope>IDENTIFICATION</scope>
</reference>
<keyword evidence="4" id="KW-0175">Coiled coil</keyword>
<keyword evidence="2" id="KW-0964">Secreted</keyword>
<dbReference type="GO" id="GO:0005576">
    <property type="term" value="C:extracellular region"/>
    <property type="evidence" value="ECO:0007669"/>
    <property type="project" value="UniProtKB-SubCell"/>
</dbReference>
<dbReference type="PROSITE" id="PS50871">
    <property type="entry name" value="C1Q"/>
    <property type="match status" value="1"/>
</dbReference>
<dbReference type="Ensembl" id="ENSSDUT00000006998.1">
    <property type="protein sequence ID" value="ENSSDUP00000006865.1"/>
    <property type="gene ID" value="ENSSDUG00000005064.1"/>
</dbReference>
<organism evidence="7 8">
    <name type="scientific">Seriola dumerili</name>
    <name type="common">Greater amberjack</name>
    <name type="synonym">Caranx dumerili</name>
    <dbReference type="NCBI Taxonomy" id="41447"/>
    <lineage>
        <taxon>Eukaryota</taxon>
        <taxon>Metazoa</taxon>
        <taxon>Chordata</taxon>
        <taxon>Craniata</taxon>
        <taxon>Vertebrata</taxon>
        <taxon>Euteleostomi</taxon>
        <taxon>Actinopterygii</taxon>
        <taxon>Neopterygii</taxon>
        <taxon>Teleostei</taxon>
        <taxon>Neoteleostei</taxon>
        <taxon>Acanthomorphata</taxon>
        <taxon>Carangaria</taxon>
        <taxon>Carangiformes</taxon>
        <taxon>Carangidae</taxon>
        <taxon>Seriola</taxon>
    </lineage>
</organism>
<dbReference type="PANTHER" id="PTHR22923:SF102">
    <property type="entry name" value="CEREBELLIN 13-RELATED"/>
    <property type="match status" value="1"/>
</dbReference>
<dbReference type="SMART" id="SM00110">
    <property type="entry name" value="C1Q"/>
    <property type="match status" value="1"/>
</dbReference>
<feature type="coiled-coil region" evidence="4">
    <location>
        <begin position="52"/>
        <end position="96"/>
    </location>
</feature>
<evidence type="ECO:0000259" key="6">
    <source>
        <dbReference type="PROSITE" id="PS50871"/>
    </source>
</evidence>